<name>A0A139WCX6_TRICA</name>
<accession>A0A139WCX6</accession>
<evidence type="ECO:0000256" key="3">
    <source>
        <dbReference type="ARBA" id="ARBA00022989"/>
    </source>
</evidence>
<feature type="transmembrane region" description="Helical" evidence="5">
    <location>
        <begin position="380"/>
        <end position="398"/>
    </location>
</feature>
<dbReference type="GO" id="GO:1902358">
    <property type="term" value="P:sulfate transmembrane transport"/>
    <property type="evidence" value="ECO:0000318"/>
    <property type="project" value="GO_Central"/>
</dbReference>
<feature type="transmembrane region" description="Helical" evidence="5">
    <location>
        <begin position="181"/>
        <end position="197"/>
    </location>
</feature>
<dbReference type="Proteomes" id="UP000007266">
    <property type="component" value="Linkage group 8"/>
</dbReference>
<feature type="transmembrane region" description="Helical" evidence="5">
    <location>
        <begin position="33"/>
        <end position="53"/>
    </location>
</feature>
<dbReference type="GO" id="GO:0005886">
    <property type="term" value="C:plasma membrane"/>
    <property type="evidence" value="ECO:0000318"/>
    <property type="project" value="GO_Central"/>
</dbReference>
<reference evidence="7 8" key="1">
    <citation type="journal article" date="2008" name="Nature">
        <title>The genome of the model beetle and pest Tribolium castaneum.</title>
        <authorList>
            <consortium name="Tribolium Genome Sequencing Consortium"/>
            <person name="Richards S."/>
            <person name="Gibbs R.A."/>
            <person name="Weinstock G.M."/>
            <person name="Brown S.J."/>
            <person name="Denell R."/>
            <person name="Beeman R.W."/>
            <person name="Gibbs R."/>
            <person name="Beeman R.W."/>
            <person name="Brown S.J."/>
            <person name="Bucher G."/>
            <person name="Friedrich M."/>
            <person name="Grimmelikhuijzen C.J."/>
            <person name="Klingler M."/>
            <person name="Lorenzen M."/>
            <person name="Richards S."/>
            <person name="Roth S."/>
            <person name="Schroder R."/>
            <person name="Tautz D."/>
            <person name="Zdobnov E.M."/>
            <person name="Muzny D."/>
            <person name="Gibbs R.A."/>
            <person name="Weinstock G.M."/>
            <person name="Attaway T."/>
            <person name="Bell S."/>
            <person name="Buhay C.J."/>
            <person name="Chandrabose M.N."/>
            <person name="Chavez D."/>
            <person name="Clerk-Blankenburg K.P."/>
            <person name="Cree A."/>
            <person name="Dao M."/>
            <person name="Davis C."/>
            <person name="Chacko J."/>
            <person name="Dinh H."/>
            <person name="Dugan-Rocha S."/>
            <person name="Fowler G."/>
            <person name="Garner T.T."/>
            <person name="Garnes J."/>
            <person name="Gnirke A."/>
            <person name="Hawes A."/>
            <person name="Hernandez J."/>
            <person name="Hines S."/>
            <person name="Holder M."/>
            <person name="Hume J."/>
            <person name="Jhangiani S.N."/>
            <person name="Joshi V."/>
            <person name="Khan Z.M."/>
            <person name="Jackson L."/>
            <person name="Kovar C."/>
            <person name="Kowis A."/>
            <person name="Lee S."/>
            <person name="Lewis L.R."/>
            <person name="Margolis J."/>
            <person name="Morgan M."/>
            <person name="Nazareth L.V."/>
            <person name="Nguyen N."/>
            <person name="Okwuonu G."/>
            <person name="Parker D."/>
            <person name="Richards S."/>
            <person name="Ruiz S.J."/>
            <person name="Santibanez J."/>
            <person name="Savard J."/>
            <person name="Scherer S.E."/>
            <person name="Schneider B."/>
            <person name="Sodergren E."/>
            <person name="Tautz D."/>
            <person name="Vattahil S."/>
            <person name="Villasana D."/>
            <person name="White C.S."/>
            <person name="Wright R."/>
            <person name="Park Y."/>
            <person name="Beeman R.W."/>
            <person name="Lord J."/>
            <person name="Oppert B."/>
            <person name="Lorenzen M."/>
            <person name="Brown S."/>
            <person name="Wang L."/>
            <person name="Savard J."/>
            <person name="Tautz D."/>
            <person name="Richards S."/>
            <person name="Weinstock G."/>
            <person name="Gibbs R.A."/>
            <person name="Liu Y."/>
            <person name="Worley K."/>
            <person name="Weinstock G."/>
            <person name="Elsik C.G."/>
            <person name="Reese J.T."/>
            <person name="Elhaik E."/>
            <person name="Landan G."/>
            <person name="Graur D."/>
            <person name="Arensburger P."/>
            <person name="Atkinson P."/>
            <person name="Beeman R.W."/>
            <person name="Beidler J."/>
            <person name="Brown S.J."/>
            <person name="Demuth J.P."/>
            <person name="Drury D.W."/>
            <person name="Du Y.Z."/>
            <person name="Fujiwara H."/>
            <person name="Lorenzen M."/>
            <person name="Maselli V."/>
            <person name="Osanai M."/>
            <person name="Park Y."/>
            <person name="Robertson H.M."/>
            <person name="Tu Z."/>
            <person name="Wang J.J."/>
            <person name="Wang S."/>
            <person name="Richards S."/>
            <person name="Song H."/>
            <person name="Zhang L."/>
            <person name="Sodergren E."/>
            <person name="Werner D."/>
            <person name="Stanke M."/>
            <person name="Morgenstern B."/>
            <person name="Solovyev V."/>
            <person name="Kosarev P."/>
            <person name="Brown G."/>
            <person name="Chen H.C."/>
            <person name="Ermolaeva O."/>
            <person name="Hlavina W."/>
            <person name="Kapustin Y."/>
            <person name="Kiryutin B."/>
            <person name="Kitts P."/>
            <person name="Maglott D."/>
            <person name="Pruitt K."/>
            <person name="Sapojnikov V."/>
            <person name="Souvorov A."/>
            <person name="Mackey A.J."/>
            <person name="Waterhouse R.M."/>
            <person name="Wyder S."/>
            <person name="Zdobnov E.M."/>
            <person name="Zdobnov E.M."/>
            <person name="Wyder S."/>
            <person name="Kriventseva E.V."/>
            <person name="Kadowaki T."/>
            <person name="Bork P."/>
            <person name="Aranda M."/>
            <person name="Bao R."/>
            <person name="Beermann A."/>
            <person name="Berns N."/>
            <person name="Bolognesi R."/>
            <person name="Bonneton F."/>
            <person name="Bopp D."/>
            <person name="Brown S.J."/>
            <person name="Bucher G."/>
            <person name="Butts T."/>
            <person name="Chaumot A."/>
            <person name="Denell R.E."/>
            <person name="Ferrier D.E."/>
            <person name="Friedrich M."/>
            <person name="Gordon C.M."/>
            <person name="Jindra M."/>
            <person name="Klingler M."/>
            <person name="Lan Q."/>
            <person name="Lattorff H.M."/>
            <person name="Laudet V."/>
            <person name="von Levetsow C."/>
            <person name="Liu Z."/>
            <person name="Lutz R."/>
            <person name="Lynch J.A."/>
            <person name="da Fonseca R.N."/>
            <person name="Posnien N."/>
            <person name="Reuter R."/>
            <person name="Roth S."/>
            <person name="Savard J."/>
            <person name="Schinko J.B."/>
            <person name="Schmitt C."/>
            <person name="Schoppmeier M."/>
            <person name="Schroder R."/>
            <person name="Shippy T.D."/>
            <person name="Simonnet F."/>
            <person name="Marques-Souza H."/>
            <person name="Tautz D."/>
            <person name="Tomoyasu Y."/>
            <person name="Trauner J."/>
            <person name="Van der Zee M."/>
            <person name="Vervoort M."/>
            <person name="Wittkopp N."/>
            <person name="Wimmer E.A."/>
            <person name="Yang X."/>
            <person name="Jones A.K."/>
            <person name="Sattelle D.B."/>
            <person name="Ebert P.R."/>
            <person name="Nelson D."/>
            <person name="Scott J.G."/>
            <person name="Beeman R.W."/>
            <person name="Muthukrishnan S."/>
            <person name="Kramer K.J."/>
            <person name="Arakane Y."/>
            <person name="Beeman R.W."/>
            <person name="Zhu Q."/>
            <person name="Hogenkamp D."/>
            <person name="Dixit R."/>
            <person name="Oppert B."/>
            <person name="Jiang H."/>
            <person name="Zou Z."/>
            <person name="Marshall J."/>
            <person name="Elpidina E."/>
            <person name="Vinokurov K."/>
            <person name="Oppert C."/>
            <person name="Zou Z."/>
            <person name="Evans J."/>
            <person name="Lu Z."/>
            <person name="Zhao P."/>
            <person name="Sumathipala N."/>
            <person name="Altincicek B."/>
            <person name="Vilcinskas A."/>
            <person name="Williams M."/>
            <person name="Hultmark D."/>
            <person name="Hetru C."/>
            <person name="Jiang H."/>
            <person name="Grimmelikhuijzen C.J."/>
            <person name="Hauser F."/>
            <person name="Cazzamali G."/>
            <person name="Williamson M."/>
            <person name="Park Y."/>
            <person name="Li B."/>
            <person name="Tanaka Y."/>
            <person name="Predel R."/>
            <person name="Neupert S."/>
            <person name="Schachtner J."/>
            <person name="Verleyen P."/>
            <person name="Raible F."/>
            <person name="Bork P."/>
            <person name="Friedrich M."/>
            <person name="Walden K.K."/>
            <person name="Robertson H.M."/>
            <person name="Angeli S."/>
            <person name="Foret S."/>
            <person name="Bucher G."/>
            <person name="Schuetz S."/>
            <person name="Maleszka R."/>
            <person name="Wimmer E.A."/>
            <person name="Beeman R.W."/>
            <person name="Lorenzen M."/>
            <person name="Tomoyasu Y."/>
            <person name="Miller S.C."/>
            <person name="Grossmann D."/>
            <person name="Bucher G."/>
        </authorList>
    </citation>
    <scope>NUCLEOTIDE SEQUENCE [LARGE SCALE GENOMIC DNA]</scope>
    <source>
        <strain evidence="7 8">Georgia GA2</strain>
    </source>
</reference>
<organism evidence="7 8">
    <name type="scientific">Tribolium castaneum</name>
    <name type="common">Red flour beetle</name>
    <dbReference type="NCBI Taxonomy" id="7070"/>
    <lineage>
        <taxon>Eukaryota</taxon>
        <taxon>Metazoa</taxon>
        <taxon>Ecdysozoa</taxon>
        <taxon>Arthropoda</taxon>
        <taxon>Hexapoda</taxon>
        <taxon>Insecta</taxon>
        <taxon>Pterygota</taxon>
        <taxon>Neoptera</taxon>
        <taxon>Endopterygota</taxon>
        <taxon>Coleoptera</taxon>
        <taxon>Polyphaga</taxon>
        <taxon>Cucujiformia</taxon>
        <taxon>Tenebrionidae</taxon>
        <taxon>Tenebrionidae incertae sedis</taxon>
        <taxon>Tribolium</taxon>
    </lineage>
</organism>
<keyword evidence="8" id="KW-1185">Reference proteome</keyword>
<dbReference type="STRING" id="7070.A0A139WCX6"/>
<keyword evidence="3 5" id="KW-1133">Transmembrane helix</keyword>
<reference evidence="7 8" key="2">
    <citation type="journal article" date="2010" name="Nucleic Acids Res.">
        <title>BeetleBase in 2010: revisions to provide comprehensive genomic information for Tribolium castaneum.</title>
        <authorList>
            <person name="Kim H.S."/>
            <person name="Murphy T."/>
            <person name="Xia J."/>
            <person name="Caragea D."/>
            <person name="Park Y."/>
            <person name="Beeman R.W."/>
            <person name="Lorenzen M.D."/>
            <person name="Butcher S."/>
            <person name="Manak J.R."/>
            <person name="Brown S.J."/>
        </authorList>
    </citation>
    <scope>GENOME REANNOTATION</scope>
    <source>
        <strain evidence="7 8">Georgia GA2</strain>
    </source>
</reference>
<feature type="transmembrane region" description="Helical" evidence="5">
    <location>
        <begin position="410"/>
        <end position="442"/>
    </location>
</feature>
<feature type="transmembrane region" description="Helical" evidence="5">
    <location>
        <begin position="217"/>
        <end position="238"/>
    </location>
</feature>
<dbReference type="FunCoup" id="A0A139WCX6">
    <property type="interactions" value="194"/>
</dbReference>
<keyword evidence="4 5" id="KW-0472">Membrane</keyword>
<feature type="transmembrane region" description="Helical" evidence="5">
    <location>
        <begin position="130"/>
        <end position="149"/>
    </location>
</feature>
<feature type="transmembrane region" description="Helical" evidence="5">
    <location>
        <begin position="65"/>
        <end position="92"/>
    </location>
</feature>
<dbReference type="GO" id="GO:1902476">
    <property type="term" value="P:chloride transmembrane transport"/>
    <property type="evidence" value="ECO:0000318"/>
    <property type="project" value="GO_Central"/>
</dbReference>
<keyword evidence="2 5" id="KW-0812">Transmembrane</keyword>
<dbReference type="OMA" id="TGPMSVT"/>
<sequence>MSVSAWLKSVAVRRVPILGWAPQYSTDKLVSDAIAGITVGLTVMPQALAYATLAGLEPQYGLYSAFVGCFVYTIFGTCKDITIGPTALMALMTYQQIIGRNTDYAILLCFLCGVVQLVMAILHLGVLVDFISIPVTVGFTSATSVIIMTSQIKSLLGLKISSSGFLDTITKVVKNIHHTRMADLTLGMVCIAVLMLLRKLKDYKPSKKQRTLSKALWLISTSRNALVVIVCSTVAYFYEIRGPGSPFRLTGTVRPGLPDFRAPPFGTTLHNRTVGFGEMVADLGTSVILVPIIAVLGNVAIAKAFASGQMIDATQELMTLSMCNVFGSFFSSMPITGSFSRSAVNHASGVRTPLGGVYTGIMVLLALGFLTPYFAYIPKASLAAVIISAVIFMIEYEVVKPMWRSSKKDLVATCATFVFCLAIGVEYGILVGVGINIIFLLYPSARPTVHVDKVKTRNNALEYIMITPGNSLYFPAVDFIKTSIGNAGISSKHLPVVIDCRFILGADFTAAKGISALINEFLIRRQPLYFLHTRQEVVSLFRGVFDNEFKYFTTREELESVLEDNKRKEIDSEETHLLNNHNQWRHSMVELNEISCEDSNICQRKVPNKS</sequence>
<dbReference type="PANTHER" id="PTHR11814">
    <property type="entry name" value="SULFATE TRANSPORTER"/>
    <property type="match status" value="1"/>
</dbReference>
<dbReference type="InterPro" id="IPR001902">
    <property type="entry name" value="SLC26A/SulP_fam"/>
</dbReference>
<evidence type="ECO:0000256" key="1">
    <source>
        <dbReference type="ARBA" id="ARBA00004141"/>
    </source>
</evidence>
<feature type="transmembrane region" description="Helical" evidence="5">
    <location>
        <begin position="280"/>
        <end position="305"/>
    </location>
</feature>
<dbReference type="eggNOG" id="KOG0236">
    <property type="taxonomic scope" value="Eukaryota"/>
</dbReference>
<evidence type="ECO:0000259" key="6">
    <source>
        <dbReference type="Pfam" id="PF00916"/>
    </source>
</evidence>
<dbReference type="KEGG" id="tca:657743"/>
<evidence type="ECO:0000256" key="5">
    <source>
        <dbReference type="SAM" id="Phobius"/>
    </source>
</evidence>
<gene>
    <name evidence="7" type="primary">AUGUSTUS-3.0.2_34146</name>
    <name evidence="7" type="ORF">TcasGA2_TC034146</name>
</gene>
<dbReference type="InParanoid" id="A0A139WCX6"/>
<feature type="domain" description="SLC26A/SulP transporter" evidence="6">
    <location>
        <begin position="29"/>
        <end position="416"/>
    </location>
</feature>
<evidence type="ECO:0000313" key="8">
    <source>
        <dbReference type="Proteomes" id="UP000007266"/>
    </source>
</evidence>
<evidence type="ECO:0000313" key="7">
    <source>
        <dbReference type="EMBL" id="KYB25752.1"/>
    </source>
</evidence>
<protein>
    <submittedName>
        <fullName evidence="7">Sodium-independent sulfate anion transporter-like Protein</fullName>
    </submittedName>
</protein>
<dbReference type="InterPro" id="IPR011547">
    <property type="entry name" value="SLC26A/SulP_dom"/>
</dbReference>
<dbReference type="GO" id="GO:0015116">
    <property type="term" value="F:sulfate transmembrane transporter activity"/>
    <property type="evidence" value="ECO:0000318"/>
    <property type="project" value="GO_Central"/>
</dbReference>
<comment type="subcellular location">
    <subcellularLocation>
        <location evidence="1">Membrane</location>
        <topology evidence="1">Multi-pass membrane protein</topology>
    </subcellularLocation>
</comment>
<dbReference type="OrthoDB" id="288203at2759"/>
<feature type="transmembrane region" description="Helical" evidence="5">
    <location>
        <begin position="356"/>
        <end position="374"/>
    </location>
</feature>
<evidence type="ECO:0000256" key="4">
    <source>
        <dbReference type="ARBA" id="ARBA00023136"/>
    </source>
</evidence>
<dbReference type="EMBL" id="KQ971362">
    <property type="protein sequence ID" value="KYB25752.1"/>
    <property type="molecule type" value="Genomic_DNA"/>
</dbReference>
<evidence type="ECO:0000256" key="2">
    <source>
        <dbReference type="ARBA" id="ARBA00022692"/>
    </source>
</evidence>
<dbReference type="Pfam" id="PF00916">
    <property type="entry name" value="Sulfate_transp"/>
    <property type="match status" value="1"/>
</dbReference>
<dbReference type="AlphaFoldDB" id="A0A139WCX6"/>
<feature type="transmembrane region" description="Helical" evidence="5">
    <location>
        <begin position="104"/>
        <end position="124"/>
    </location>
</feature>
<proteinExistence type="predicted"/>